<dbReference type="CDD" id="cd00086">
    <property type="entry name" value="homeodomain"/>
    <property type="match status" value="1"/>
</dbReference>
<evidence type="ECO:0000313" key="10">
    <source>
        <dbReference type="EMBL" id="EFJ16052.1"/>
    </source>
</evidence>
<dbReference type="InParanoid" id="D8SHS9"/>
<evidence type="ECO:0000256" key="2">
    <source>
        <dbReference type="ARBA" id="ARBA00022723"/>
    </source>
</evidence>
<feature type="region of interest" description="Disordered" evidence="7">
    <location>
        <begin position="1"/>
        <end position="22"/>
    </location>
</feature>
<dbReference type="GO" id="GO:0005634">
    <property type="term" value="C:nucleus"/>
    <property type="evidence" value="ECO:0000318"/>
    <property type="project" value="GO_Central"/>
</dbReference>
<dbReference type="AlphaFoldDB" id="D8SHS9"/>
<dbReference type="SUPFAM" id="SSF46689">
    <property type="entry name" value="Homeodomain-like"/>
    <property type="match status" value="1"/>
</dbReference>
<sequence>MDSTLNPPLHDHGQDESKHRGGSPVLYKECVRNINAENGGEEVHDGCQKFTAAGKDGSPEALKCAACGCHRNFHQQESETPTAIKGSDLTQFADDILGVVKKTKRKNTHRAINLATQVLEHVSKLLNILAQVIDDPDDTGKVAASGQNSKAKAKEEKRTSCEEALAVVVASSKDKAQSPDDSTPKEKRKRTIFSAEQLTKLEALAESVHWSLGNIPKDQQASAAMEIGITVESLKYWFHNRKQKKKPTRKS</sequence>
<evidence type="ECO:0000256" key="5">
    <source>
        <dbReference type="PROSITE-ProRule" id="PRU00108"/>
    </source>
</evidence>
<feature type="region of interest" description="Disordered" evidence="7">
    <location>
        <begin position="137"/>
        <end position="157"/>
    </location>
</feature>
<evidence type="ECO:0000259" key="9">
    <source>
        <dbReference type="PROSITE" id="PS51523"/>
    </source>
</evidence>
<comment type="subcellular location">
    <subcellularLocation>
        <location evidence="1 5 6">Nucleus</location>
    </subcellularLocation>
</comment>
<dbReference type="GO" id="GO:0000976">
    <property type="term" value="F:transcription cis-regulatory region binding"/>
    <property type="evidence" value="ECO:0000318"/>
    <property type="project" value="GO_Central"/>
</dbReference>
<dbReference type="GO" id="GO:0003700">
    <property type="term" value="F:DNA-binding transcription factor activity"/>
    <property type="evidence" value="ECO:0000318"/>
    <property type="project" value="GO_Central"/>
</dbReference>
<feature type="DNA-binding region" description="Homeobox" evidence="5">
    <location>
        <begin position="186"/>
        <end position="249"/>
    </location>
</feature>
<dbReference type="GO" id="GO:0008270">
    <property type="term" value="F:zinc ion binding"/>
    <property type="evidence" value="ECO:0007669"/>
    <property type="project" value="UniProtKB-KW"/>
</dbReference>
<accession>D8SHS9</accession>
<evidence type="ECO:0000256" key="4">
    <source>
        <dbReference type="ARBA" id="ARBA00022833"/>
    </source>
</evidence>
<dbReference type="Gene3D" id="1.10.10.60">
    <property type="entry name" value="Homeodomain-like"/>
    <property type="match status" value="1"/>
</dbReference>
<evidence type="ECO:0000256" key="7">
    <source>
        <dbReference type="SAM" id="MobiDB-lite"/>
    </source>
</evidence>
<dbReference type="InterPro" id="IPR001356">
    <property type="entry name" value="HD"/>
</dbReference>
<feature type="domain" description="Homeobox" evidence="8">
    <location>
        <begin position="184"/>
        <end position="248"/>
    </location>
</feature>
<reference evidence="10 11" key="1">
    <citation type="journal article" date="2011" name="Science">
        <title>The Selaginella genome identifies genetic changes associated with the evolution of vascular plants.</title>
        <authorList>
            <person name="Banks J.A."/>
            <person name="Nishiyama T."/>
            <person name="Hasebe M."/>
            <person name="Bowman J.L."/>
            <person name="Gribskov M."/>
            <person name="dePamphilis C."/>
            <person name="Albert V.A."/>
            <person name="Aono N."/>
            <person name="Aoyama T."/>
            <person name="Ambrose B.A."/>
            <person name="Ashton N.W."/>
            <person name="Axtell M.J."/>
            <person name="Barker E."/>
            <person name="Barker M.S."/>
            <person name="Bennetzen J.L."/>
            <person name="Bonawitz N.D."/>
            <person name="Chapple C."/>
            <person name="Cheng C."/>
            <person name="Correa L.G."/>
            <person name="Dacre M."/>
            <person name="DeBarry J."/>
            <person name="Dreyer I."/>
            <person name="Elias M."/>
            <person name="Engstrom E.M."/>
            <person name="Estelle M."/>
            <person name="Feng L."/>
            <person name="Finet C."/>
            <person name="Floyd S.K."/>
            <person name="Frommer W.B."/>
            <person name="Fujita T."/>
            <person name="Gramzow L."/>
            <person name="Gutensohn M."/>
            <person name="Harholt J."/>
            <person name="Hattori M."/>
            <person name="Heyl A."/>
            <person name="Hirai T."/>
            <person name="Hiwatashi Y."/>
            <person name="Ishikawa M."/>
            <person name="Iwata M."/>
            <person name="Karol K.G."/>
            <person name="Koehler B."/>
            <person name="Kolukisaoglu U."/>
            <person name="Kubo M."/>
            <person name="Kurata T."/>
            <person name="Lalonde S."/>
            <person name="Li K."/>
            <person name="Li Y."/>
            <person name="Litt A."/>
            <person name="Lyons E."/>
            <person name="Manning G."/>
            <person name="Maruyama T."/>
            <person name="Michael T.P."/>
            <person name="Mikami K."/>
            <person name="Miyazaki S."/>
            <person name="Morinaga S."/>
            <person name="Murata T."/>
            <person name="Mueller-Roeber B."/>
            <person name="Nelson D.R."/>
            <person name="Obara M."/>
            <person name="Oguri Y."/>
            <person name="Olmstead R.G."/>
            <person name="Onodera N."/>
            <person name="Petersen B.L."/>
            <person name="Pils B."/>
            <person name="Prigge M."/>
            <person name="Rensing S.A."/>
            <person name="Riano-Pachon D.M."/>
            <person name="Roberts A.W."/>
            <person name="Sato Y."/>
            <person name="Scheller H.V."/>
            <person name="Schulz B."/>
            <person name="Schulz C."/>
            <person name="Shakirov E.V."/>
            <person name="Shibagaki N."/>
            <person name="Shinohara N."/>
            <person name="Shippen D.E."/>
            <person name="Soerensen I."/>
            <person name="Sotooka R."/>
            <person name="Sugimoto N."/>
            <person name="Sugita M."/>
            <person name="Sumikawa N."/>
            <person name="Tanurdzic M."/>
            <person name="Theissen G."/>
            <person name="Ulvskov P."/>
            <person name="Wakazuki S."/>
            <person name="Weng J.K."/>
            <person name="Willats W.W."/>
            <person name="Wipf D."/>
            <person name="Wolf P.G."/>
            <person name="Yang L."/>
            <person name="Zimmer A.D."/>
            <person name="Zhu Q."/>
            <person name="Mitros T."/>
            <person name="Hellsten U."/>
            <person name="Loque D."/>
            <person name="Otillar R."/>
            <person name="Salamov A."/>
            <person name="Schmutz J."/>
            <person name="Shapiro H."/>
            <person name="Lindquist E."/>
            <person name="Lucas S."/>
            <person name="Rokhsar D."/>
            <person name="Grigoriev I.V."/>
        </authorList>
    </citation>
    <scope>NUCLEOTIDE SEQUENCE [LARGE SCALE GENOMIC DNA]</scope>
</reference>
<dbReference type="PROSITE" id="PS51523">
    <property type="entry name" value="ZF_HD_DIMER"/>
    <property type="match status" value="1"/>
</dbReference>
<feature type="compositionally biased region" description="Basic and acidic residues" evidence="7">
    <location>
        <begin position="172"/>
        <end position="185"/>
    </location>
</feature>
<gene>
    <name evidence="10" type="ORF">SELMODRAFT_445334</name>
</gene>
<evidence type="ECO:0000259" key="8">
    <source>
        <dbReference type="PROSITE" id="PS50071"/>
    </source>
</evidence>
<evidence type="ECO:0000256" key="1">
    <source>
        <dbReference type="ARBA" id="ARBA00004123"/>
    </source>
</evidence>
<dbReference type="PANTHER" id="PTHR31948">
    <property type="entry name" value="ZINC-FINGER HOMEODOMAIN PROTEIN 2"/>
    <property type="match status" value="1"/>
</dbReference>
<proteinExistence type="predicted"/>
<dbReference type="SMART" id="SM00389">
    <property type="entry name" value="HOX"/>
    <property type="match status" value="1"/>
</dbReference>
<keyword evidence="5 6" id="KW-0371">Homeobox</keyword>
<dbReference type="HOGENOM" id="CLU_1108620_0_0_1"/>
<dbReference type="Pfam" id="PF04770">
    <property type="entry name" value="ZF-HD_dimer"/>
    <property type="match status" value="1"/>
</dbReference>
<dbReference type="InterPro" id="IPR006456">
    <property type="entry name" value="ZF_HD_homeobox_Cys/His_dimer"/>
</dbReference>
<dbReference type="OrthoDB" id="1581487at2759"/>
<evidence type="ECO:0008006" key="12">
    <source>
        <dbReference type="Google" id="ProtNLM"/>
    </source>
</evidence>
<feature type="domain" description="ZF-HD dimerization-type" evidence="9">
    <location>
        <begin position="27"/>
        <end position="77"/>
    </location>
</feature>
<name>D8SHS9_SELML</name>
<keyword evidence="4" id="KW-0862">Zinc</keyword>
<feature type="compositionally biased region" description="Basic and acidic residues" evidence="7">
    <location>
        <begin position="9"/>
        <end position="19"/>
    </location>
</feature>
<dbReference type="EMBL" id="GL377620">
    <property type="protein sequence ID" value="EFJ16052.1"/>
    <property type="molecule type" value="Genomic_DNA"/>
</dbReference>
<keyword evidence="5 6" id="KW-0539">Nucleus</keyword>
<organism evidence="11">
    <name type="scientific">Selaginella moellendorffii</name>
    <name type="common">Spikemoss</name>
    <dbReference type="NCBI Taxonomy" id="88036"/>
    <lineage>
        <taxon>Eukaryota</taxon>
        <taxon>Viridiplantae</taxon>
        <taxon>Streptophyta</taxon>
        <taxon>Embryophyta</taxon>
        <taxon>Tracheophyta</taxon>
        <taxon>Lycopodiopsida</taxon>
        <taxon>Selaginellales</taxon>
        <taxon>Selaginellaceae</taxon>
        <taxon>Selaginella</taxon>
    </lineage>
</organism>
<evidence type="ECO:0000256" key="6">
    <source>
        <dbReference type="RuleBase" id="RU000682"/>
    </source>
</evidence>
<keyword evidence="3" id="KW-0863">Zinc-finger</keyword>
<dbReference type="PANTHER" id="PTHR31948:SF171">
    <property type="entry name" value="HOMEOBOX DOMAIN-CONTAINING PROTEIN"/>
    <property type="match status" value="1"/>
</dbReference>
<dbReference type="PROSITE" id="PS50071">
    <property type="entry name" value="HOMEOBOX_2"/>
    <property type="match status" value="1"/>
</dbReference>
<dbReference type="InterPro" id="IPR009057">
    <property type="entry name" value="Homeodomain-like_sf"/>
</dbReference>
<evidence type="ECO:0000256" key="3">
    <source>
        <dbReference type="ARBA" id="ARBA00022771"/>
    </source>
</evidence>
<dbReference type="eggNOG" id="ENOG502SZK1">
    <property type="taxonomic scope" value="Eukaryota"/>
</dbReference>
<keyword evidence="11" id="KW-1185">Reference proteome</keyword>
<feature type="region of interest" description="Disordered" evidence="7">
    <location>
        <begin position="170"/>
        <end position="190"/>
    </location>
</feature>
<evidence type="ECO:0000313" key="11">
    <source>
        <dbReference type="Proteomes" id="UP000001514"/>
    </source>
</evidence>
<dbReference type="Pfam" id="PF00046">
    <property type="entry name" value="Homeodomain"/>
    <property type="match status" value="1"/>
</dbReference>
<dbReference type="NCBIfam" id="TIGR01566">
    <property type="entry name" value="ZF_HD_prot_N"/>
    <property type="match status" value="1"/>
</dbReference>
<keyword evidence="2" id="KW-0479">Metal-binding</keyword>
<keyword evidence="5 6" id="KW-0238">DNA-binding</keyword>
<dbReference type="GO" id="GO:0006355">
    <property type="term" value="P:regulation of DNA-templated transcription"/>
    <property type="evidence" value="ECO:0000318"/>
    <property type="project" value="GO_Central"/>
</dbReference>
<dbReference type="Proteomes" id="UP000001514">
    <property type="component" value="Unassembled WGS sequence"/>
</dbReference>
<protein>
    <recommendedName>
        <fullName evidence="12">Homeobox domain-containing protein</fullName>
    </recommendedName>
</protein>
<dbReference type="KEGG" id="smo:SELMODRAFT_445334"/>
<dbReference type="Gramene" id="EFJ16052">
    <property type="protein sequence ID" value="EFJ16052"/>
    <property type="gene ID" value="SELMODRAFT_445334"/>
</dbReference>